<dbReference type="OrthoDB" id="49592at2759"/>
<feature type="region of interest" description="Disordered" evidence="2">
    <location>
        <begin position="1"/>
        <end position="25"/>
    </location>
</feature>
<dbReference type="Gene3D" id="1.20.5.170">
    <property type="match status" value="1"/>
</dbReference>
<dbReference type="EMBL" id="BDSP01000075">
    <property type="protein sequence ID" value="GAX14075.1"/>
    <property type="molecule type" value="Genomic_DNA"/>
</dbReference>
<evidence type="ECO:0000259" key="3">
    <source>
        <dbReference type="PROSITE" id="PS50217"/>
    </source>
</evidence>
<feature type="coiled-coil region" evidence="1">
    <location>
        <begin position="92"/>
        <end position="126"/>
    </location>
</feature>
<proteinExistence type="predicted"/>
<dbReference type="InParanoid" id="A0A1Z5JJ93"/>
<protein>
    <recommendedName>
        <fullName evidence="3">BZIP domain-containing protein</fullName>
    </recommendedName>
</protein>
<reference evidence="4 5" key="1">
    <citation type="journal article" date="2015" name="Plant Cell">
        <title>Oil accumulation by the oleaginous diatom Fistulifera solaris as revealed by the genome and transcriptome.</title>
        <authorList>
            <person name="Tanaka T."/>
            <person name="Maeda Y."/>
            <person name="Veluchamy A."/>
            <person name="Tanaka M."/>
            <person name="Abida H."/>
            <person name="Marechal E."/>
            <person name="Bowler C."/>
            <person name="Muto M."/>
            <person name="Sunaga Y."/>
            <person name="Tanaka M."/>
            <person name="Yoshino T."/>
            <person name="Taniguchi T."/>
            <person name="Fukuda Y."/>
            <person name="Nemoto M."/>
            <person name="Matsumoto M."/>
            <person name="Wong P.S."/>
            <person name="Aburatani S."/>
            <person name="Fujibuchi W."/>
        </authorList>
    </citation>
    <scope>NUCLEOTIDE SEQUENCE [LARGE SCALE GENOMIC DNA]</scope>
    <source>
        <strain evidence="4 5">JPCC DA0580</strain>
    </source>
</reference>
<dbReference type="GO" id="GO:0003700">
    <property type="term" value="F:DNA-binding transcription factor activity"/>
    <property type="evidence" value="ECO:0007669"/>
    <property type="project" value="InterPro"/>
</dbReference>
<evidence type="ECO:0000256" key="1">
    <source>
        <dbReference type="SAM" id="Coils"/>
    </source>
</evidence>
<evidence type="ECO:0000256" key="2">
    <source>
        <dbReference type="SAM" id="MobiDB-lite"/>
    </source>
</evidence>
<keyword evidence="1" id="KW-0175">Coiled coil</keyword>
<dbReference type="AlphaFoldDB" id="A0A1Z5JJ93"/>
<dbReference type="InterPro" id="IPR046347">
    <property type="entry name" value="bZIP_sf"/>
</dbReference>
<comment type="caution">
    <text evidence="4">The sequence shown here is derived from an EMBL/GenBank/DDBJ whole genome shotgun (WGS) entry which is preliminary data.</text>
</comment>
<dbReference type="Proteomes" id="UP000198406">
    <property type="component" value="Unassembled WGS sequence"/>
</dbReference>
<dbReference type="InterPro" id="IPR004827">
    <property type="entry name" value="bZIP"/>
</dbReference>
<accession>A0A1Z5JJ93</accession>
<dbReference type="SUPFAM" id="SSF57959">
    <property type="entry name" value="Leucine zipper domain"/>
    <property type="match status" value="1"/>
</dbReference>
<dbReference type="PROSITE" id="PS50217">
    <property type="entry name" value="BZIP"/>
    <property type="match status" value="1"/>
</dbReference>
<organism evidence="4 5">
    <name type="scientific">Fistulifera solaris</name>
    <name type="common">Oleaginous diatom</name>
    <dbReference type="NCBI Taxonomy" id="1519565"/>
    <lineage>
        <taxon>Eukaryota</taxon>
        <taxon>Sar</taxon>
        <taxon>Stramenopiles</taxon>
        <taxon>Ochrophyta</taxon>
        <taxon>Bacillariophyta</taxon>
        <taxon>Bacillariophyceae</taxon>
        <taxon>Bacillariophycidae</taxon>
        <taxon>Naviculales</taxon>
        <taxon>Naviculaceae</taxon>
        <taxon>Fistulifera</taxon>
    </lineage>
</organism>
<evidence type="ECO:0000313" key="4">
    <source>
        <dbReference type="EMBL" id="GAX14075.1"/>
    </source>
</evidence>
<feature type="domain" description="BZIP" evidence="3">
    <location>
        <begin position="53"/>
        <end position="116"/>
    </location>
</feature>
<sequence>MSYTSSEKHSGEAAVEDRRRSDGRRLVKKGSLCETALLQAKLEAAQKGNLSEADRKKARRAANRLAAFQSRQRRKEIIADLQKTVSSLSKDYQESCRAAAKLETEIEAARRENAQLREAMIRSKRGASDFSLAHDKSVPNLQLRQQFLTADNINKLLMQLQHPRVDTAANELAFLSELAASKQRLQLQARTSSSTDAFSSLGQY</sequence>
<gene>
    <name evidence="4" type="ORF">FisN_8Hh089</name>
</gene>
<dbReference type="PROSITE" id="PS00036">
    <property type="entry name" value="BZIP_BASIC"/>
    <property type="match status" value="1"/>
</dbReference>
<name>A0A1Z5JJ93_FISSO</name>
<dbReference type="SMART" id="SM00338">
    <property type="entry name" value="BRLZ"/>
    <property type="match status" value="1"/>
</dbReference>
<evidence type="ECO:0000313" key="5">
    <source>
        <dbReference type="Proteomes" id="UP000198406"/>
    </source>
</evidence>
<keyword evidence="5" id="KW-1185">Reference proteome</keyword>